<dbReference type="SUPFAM" id="SSF52540">
    <property type="entry name" value="P-loop containing nucleoside triphosphate hydrolases"/>
    <property type="match status" value="1"/>
</dbReference>
<reference evidence="6 7" key="1">
    <citation type="submission" date="2017-05" db="EMBL/GenBank/DDBJ databases">
        <title>Vagococcus spp. assemblies.</title>
        <authorList>
            <person name="Gulvik C.A."/>
        </authorList>
    </citation>
    <scope>NUCLEOTIDE SEQUENCE [LARGE SCALE GENOMIC DNA]</scope>
    <source>
        <strain evidence="6 7">SS1995</strain>
    </source>
</reference>
<keyword evidence="4" id="KW-0175">Coiled coil</keyword>
<feature type="coiled-coil region" evidence="4">
    <location>
        <begin position="713"/>
        <end position="754"/>
    </location>
</feature>
<dbReference type="Pfam" id="PF13558">
    <property type="entry name" value="SbcC_Walker_B"/>
    <property type="match status" value="1"/>
</dbReference>
<comment type="subunit">
    <text evidence="2">Heterodimer of SbcC and SbcD.</text>
</comment>
<dbReference type="PANTHER" id="PTHR32114:SF2">
    <property type="entry name" value="ABC TRANSPORTER ABCH.3"/>
    <property type="match status" value="1"/>
</dbReference>
<feature type="coiled-coil region" evidence="4">
    <location>
        <begin position="559"/>
        <end position="593"/>
    </location>
</feature>
<dbReference type="Proteomes" id="UP000287857">
    <property type="component" value="Unassembled WGS sequence"/>
</dbReference>
<dbReference type="GO" id="GO:0016887">
    <property type="term" value="F:ATP hydrolysis activity"/>
    <property type="evidence" value="ECO:0007669"/>
    <property type="project" value="InterPro"/>
</dbReference>
<dbReference type="InterPro" id="IPR027417">
    <property type="entry name" value="P-loop_NTPase"/>
</dbReference>
<dbReference type="RefSeq" id="WP_125984542.1">
    <property type="nucleotide sequence ID" value="NZ_NGJS01000016.1"/>
</dbReference>
<dbReference type="Gene3D" id="3.40.50.300">
    <property type="entry name" value="P-loop containing nucleotide triphosphate hydrolases"/>
    <property type="match status" value="2"/>
</dbReference>
<evidence type="ECO:0000313" key="6">
    <source>
        <dbReference type="EMBL" id="RST97623.1"/>
    </source>
</evidence>
<dbReference type="InterPro" id="IPR038729">
    <property type="entry name" value="Rad50/SbcC_AAA"/>
</dbReference>
<dbReference type="AlphaFoldDB" id="A0A429ZVC3"/>
<dbReference type="EMBL" id="NGJS01000016">
    <property type="protein sequence ID" value="RST97623.1"/>
    <property type="molecule type" value="Genomic_DNA"/>
</dbReference>
<comment type="caution">
    <text evidence="6">The sequence shown here is derived from an EMBL/GenBank/DDBJ whole genome shotgun (WGS) entry which is preliminary data.</text>
</comment>
<evidence type="ECO:0000256" key="4">
    <source>
        <dbReference type="SAM" id="Coils"/>
    </source>
</evidence>
<name>A0A429ZVC3_9ENTE</name>
<proteinExistence type="inferred from homology"/>
<accession>A0A429ZVC3</accession>
<feature type="coiled-coil region" evidence="4">
    <location>
        <begin position="460"/>
        <end position="511"/>
    </location>
</feature>
<evidence type="ECO:0000256" key="3">
    <source>
        <dbReference type="ARBA" id="ARBA00013368"/>
    </source>
</evidence>
<evidence type="ECO:0000259" key="5">
    <source>
        <dbReference type="Pfam" id="PF13476"/>
    </source>
</evidence>
<dbReference type="OrthoDB" id="9795626at2"/>
<keyword evidence="7" id="KW-1185">Reference proteome</keyword>
<protein>
    <recommendedName>
        <fullName evidence="3">Nuclease SbcCD subunit C</fullName>
    </recommendedName>
</protein>
<comment type="similarity">
    <text evidence="1">Belongs to the SMC family. SbcC subfamily.</text>
</comment>
<evidence type="ECO:0000313" key="7">
    <source>
        <dbReference type="Proteomes" id="UP000287857"/>
    </source>
</evidence>
<dbReference type="Pfam" id="PF13476">
    <property type="entry name" value="AAA_23"/>
    <property type="match status" value="1"/>
</dbReference>
<feature type="domain" description="Rad50/SbcC-type AAA" evidence="5">
    <location>
        <begin position="20"/>
        <end position="218"/>
    </location>
</feature>
<evidence type="ECO:0000256" key="1">
    <source>
        <dbReference type="ARBA" id="ARBA00006930"/>
    </source>
</evidence>
<gene>
    <name evidence="6" type="ORF">CBF37_09630</name>
</gene>
<dbReference type="GO" id="GO:0006302">
    <property type="term" value="P:double-strand break repair"/>
    <property type="evidence" value="ECO:0007669"/>
    <property type="project" value="InterPro"/>
</dbReference>
<feature type="coiled-coil region" evidence="4">
    <location>
        <begin position="786"/>
        <end position="820"/>
    </location>
</feature>
<evidence type="ECO:0000256" key="2">
    <source>
        <dbReference type="ARBA" id="ARBA00011322"/>
    </source>
</evidence>
<dbReference type="PANTHER" id="PTHR32114">
    <property type="entry name" value="ABC TRANSPORTER ABCH.3"/>
    <property type="match status" value="1"/>
</dbReference>
<organism evidence="6 7">
    <name type="scientific">Vagococcus vulneris</name>
    <dbReference type="NCBI Taxonomy" id="1977869"/>
    <lineage>
        <taxon>Bacteria</taxon>
        <taxon>Bacillati</taxon>
        <taxon>Bacillota</taxon>
        <taxon>Bacilli</taxon>
        <taxon>Lactobacillales</taxon>
        <taxon>Enterococcaceae</taxon>
        <taxon>Vagococcus</taxon>
    </lineage>
</organism>
<sequence length="1063" mass="122203">MKQQLKQLRKGSEGFMQPLQLTLKNFGPYEDSLIDFSDFYAQSLFLITGKTGAGKTTLFDGMTYALYGSTSGGLRQGKEMRSSFASPDKKTSVMFTFKHLNKKYELLREPEQEINKARGTGTKIQPASVCLTIFDSDGKEINQLTKEKDVGPFLSDLLQLNREQFLQIMMLPQGDFRRFLNADSNEKEKVLRKLFNTYIYQEIAENIKDKKKLLSIETEESRQESLVLLRQIAWDQEYLPIVETINDVRGYLDLYEEQTKRHRTIEKSLAAEINELELVYQDVGNRLNQGELINQRFEKLSVITEEKQKLSEQQSVIDSKKEVYQRLKKIGLLEPFYQSAVDKISEADRAFINIKRTAQDMEDLSAIVSLRKADVDRLNDQTAEIEEKQLRLQNIEKWLPLSLEKDSVLLKIAESKKREQSVITSLQQIDVAVNELNQELIENSAFLEKELFVSNQLNQCKQSRREVDNASLKLAALIELKKKKSEVIRQLEQLEREVQSSAEAIQKSRAELRIAKSESAIVQINRLRLDLLPGEPCPVCGALEHPADHAETEISMDSIIALEQRVADCETRLEHQNNQKNDLDNKVYSLKQQTEQLVETIEIQTVELQELVLAIFQIVIDPADWENRLSDERRTFNQKISECTELLEEINERKSRQVKLDEQHALLINRQTEQQQQLNIFKQQIAANRGGLSSLDSRLPQEELSTSDLQSEQIELVQQLNDWQSRVEKAQNKLQDSLEQLKVLEATKAESNRQWSELTKSAQKKQQLYLTKLSAEDLTEVEYLEQRKQLNQIDELEQIIQNYEREMYRIERQKSDLTAELRDKSPSDLTILTKELAEKKELLTAKQHQLTELVVMQKTNQQIIDKVIKLKDAANESLKKLQELTELSDVLNGDGLNKLSLERYVLQMYLEEILRLANVRLSTLSSGRYRFEINQEQGSYKKSTGLEMDIFDDYMGASRSVNTLSGGESFIAALSLSLALTEVIQQNAGGIQIEAMFIDEGFGSLDEDSLEMAIESLETIRGQGRLIGIISHVRELKERIPQQLQVSASPEGKSQVKELLEFE</sequence>